<protein>
    <recommendedName>
        <fullName evidence="8">Protein-serine/threonine kinase</fullName>
        <ecNumber evidence="8">2.7.11.-</ecNumber>
    </recommendedName>
</protein>
<dbReference type="RefSeq" id="XP_014654607.1">
    <property type="nucleotide sequence ID" value="XM_014799121.1"/>
</dbReference>
<dbReference type="Proteomes" id="UP000053758">
    <property type="component" value="Unassembled WGS sequence"/>
</dbReference>
<dbReference type="InterPro" id="IPR018955">
    <property type="entry name" value="BCDHK/PDK_N"/>
</dbReference>
<keyword evidence="2 8" id="KW-0808">Transferase</keyword>
<comment type="subcellular location">
    <subcellularLocation>
        <location evidence="8">Mitochondrion matrix</location>
    </subcellularLocation>
</comment>
<dbReference type="Pfam" id="PF02518">
    <property type="entry name" value="HATPase_c"/>
    <property type="match status" value="1"/>
</dbReference>
<keyword evidence="5 8" id="KW-0067">ATP-binding</keyword>
<dbReference type="PRINTS" id="PR00344">
    <property type="entry name" value="BCTRLSENSOR"/>
</dbReference>
<evidence type="ECO:0000256" key="4">
    <source>
        <dbReference type="ARBA" id="ARBA00022777"/>
    </source>
</evidence>
<evidence type="ECO:0000256" key="5">
    <source>
        <dbReference type="ARBA" id="ARBA00022840"/>
    </source>
</evidence>
<reference evidence="11" key="1">
    <citation type="submission" date="2014-07" db="EMBL/GenBank/DDBJ databases">
        <title>Draft genome sequence of the yeast Pseudozyma antarctica JCM 10317 known as a producer of lipase B which used in a wide range of industrial applications.</title>
        <authorList>
            <person name="Morita T."/>
            <person name="Saika A."/>
            <person name="Koike H."/>
        </authorList>
    </citation>
    <scope>NUCLEOTIDE SEQUENCE</scope>
    <source>
        <strain evidence="11">JCM 10317</strain>
    </source>
</reference>
<dbReference type="FunFam" id="3.30.565.10:FF:000065">
    <property type="entry name" value="[Pyruvate dehydrogenase (Acetyl-transferring)] kinase mitochondrial"/>
    <property type="match status" value="1"/>
</dbReference>
<feature type="compositionally biased region" description="Pro residues" evidence="9">
    <location>
        <begin position="595"/>
        <end position="604"/>
    </location>
</feature>
<dbReference type="PANTHER" id="PTHR11947:SF3">
    <property type="entry name" value="[PYRUVATE DEHYDROGENASE (ACETYL-TRANSFERRING)] KINASE, MITOCHONDRIAL"/>
    <property type="match status" value="1"/>
</dbReference>
<sequence length="615" mass="67533">MNYQISQRLWQQLHHFASFPQTGISLRQMVQFGRNPNPGTILQAGSFLHEELPIRLAHRVKELDELPHDLSKMPSIVKVKNWYAQSFEELVNFPKPTMSGAVQKLLQSASKTAEPLPESKPNPSLLESASIGDGEAGMAKALAPRNGNGKNGNGSKSRALLEHRYYANLPDQQWPVEIDQYNEDFTKALEKIKKRHDAVVTTIAQGVLEYKRSRKANTLQADVQAFLDRFYLSRIGIRILIGQHIALSRSSQRPAANLIGGGGSGSTVSSSGDYSLSDQIARVKVDGNQEHEQYVGIICTNTNVGAMAHEAIENARFVCEEHYGLFKGPPVQLVCPPDLTFMYVPSHLNHMLFELLKNSLRAVVERYGVDQEDNFPPIKVIVVEGKEDITIKISDEGGGIPRSEMPLVWTYMYTTAQSEDLDPEFNASDFKAPMAGFGYGLPLARLYARYFGGDLKLISMEGYGTDVYLHLNRLSSSSEPLPEIEAQARASSDGRGRDEASSKTRKQQPSLLELPAFGFADPVPPPYSQQPGLDDQHRFGPAPPHAAGAAASTGGGLAFLRALLPKSWQRRWAPHSDSTEDSRLRDDGTGAHPGTRPPPPPPPSSGSEAQIGRGP</sequence>
<dbReference type="InterPro" id="IPR036784">
    <property type="entry name" value="AK/P_DHK_N_sf"/>
</dbReference>
<evidence type="ECO:0000313" key="12">
    <source>
        <dbReference type="Proteomes" id="UP000053758"/>
    </source>
</evidence>
<dbReference type="CDD" id="cd16929">
    <property type="entry name" value="HATPase_PDK-like"/>
    <property type="match status" value="1"/>
</dbReference>
<gene>
    <name evidence="11" type="ORF">PAN0_017c5547</name>
</gene>
<dbReference type="AlphaFoldDB" id="A0A081CKX4"/>
<keyword evidence="6 8" id="KW-0496">Mitochondrion</keyword>
<keyword evidence="12" id="KW-1185">Reference proteome</keyword>
<dbReference type="InterPro" id="IPR003594">
    <property type="entry name" value="HATPase_dom"/>
</dbReference>
<dbReference type="Gene3D" id="1.20.140.20">
    <property type="entry name" value="Alpha-ketoacid/pyruvate dehydrogenase kinase, N-terminal domain"/>
    <property type="match status" value="1"/>
</dbReference>
<accession>A0A081CKX4</accession>
<organism evidence="11">
    <name type="scientific">Pseudozyma antarctica</name>
    <name type="common">Yeast</name>
    <name type="synonym">Candida antarctica</name>
    <dbReference type="NCBI Taxonomy" id="84753"/>
    <lineage>
        <taxon>Eukaryota</taxon>
        <taxon>Fungi</taxon>
        <taxon>Dikarya</taxon>
        <taxon>Basidiomycota</taxon>
        <taxon>Ustilaginomycotina</taxon>
        <taxon>Ustilaginomycetes</taxon>
        <taxon>Ustilaginales</taxon>
        <taxon>Ustilaginaceae</taxon>
        <taxon>Moesziomyces</taxon>
    </lineage>
</organism>
<evidence type="ECO:0000259" key="10">
    <source>
        <dbReference type="PROSITE" id="PS50109"/>
    </source>
</evidence>
<keyword evidence="3 8" id="KW-0547">Nucleotide-binding</keyword>
<feature type="region of interest" description="Disordered" evidence="9">
    <location>
        <begin position="109"/>
        <end position="130"/>
    </location>
</feature>
<dbReference type="PANTHER" id="PTHR11947">
    <property type="entry name" value="PYRUVATE DEHYDROGENASE KINASE"/>
    <property type="match status" value="1"/>
</dbReference>
<dbReference type="InterPro" id="IPR036890">
    <property type="entry name" value="HATPase_C_sf"/>
</dbReference>
<comment type="similarity">
    <text evidence="1 8">Belongs to the PDK/BCKDK protein kinase family.</text>
</comment>
<dbReference type="GO" id="GO:0005759">
    <property type="term" value="C:mitochondrial matrix"/>
    <property type="evidence" value="ECO:0007669"/>
    <property type="project" value="UniProtKB-SubCell"/>
</dbReference>
<feature type="compositionally biased region" description="Basic and acidic residues" evidence="9">
    <location>
        <begin position="492"/>
        <end position="502"/>
    </location>
</feature>
<evidence type="ECO:0000256" key="6">
    <source>
        <dbReference type="ARBA" id="ARBA00023128"/>
    </source>
</evidence>
<dbReference type="GO" id="GO:0005524">
    <property type="term" value="F:ATP binding"/>
    <property type="evidence" value="ECO:0007669"/>
    <property type="project" value="UniProtKB-UniRule"/>
</dbReference>
<evidence type="ECO:0000256" key="2">
    <source>
        <dbReference type="ARBA" id="ARBA00022679"/>
    </source>
</evidence>
<evidence type="ECO:0000256" key="3">
    <source>
        <dbReference type="ARBA" id="ARBA00022741"/>
    </source>
</evidence>
<dbReference type="SUPFAM" id="SSF55874">
    <property type="entry name" value="ATPase domain of HSP90 chaperone/DNA topoisomerase II/histidine kinase"/>
    <property type="match status" value="1"/>
</dbReference>
<evidence type="ECO:0000256" key="8">
    <source>
        <dbReference type="RuleBase" id="RU366032"/>
    </source>
</evidence>
<dbReference type="PROSITE" id="PS50109">
    <property type="entry name" value="HIS_KIN"/>
    <property type="match status" value="1"/>
</dbReference>
<comment type="catalytic activity">
    <reaction evidence="7">
        <text>L-seryl-[pyruvate dehydrogenase E1 alpha subunit] + ATP = O-phospho-L-seryl-[pyruvate dehydrogenase E1 alpha subunit] + ADP + H(+)</text>
        <dbReference type="Rhea" id="RHEA:23052"/>
        <dbReference type="Rhea" id="RHEA-COMP:13689"/>
        <dbReference type="Rhea" id="RHEA-COMP:13690"/>
        <dbReference type="ChEBI" id="CHEBI:15378"/>
        <dbReference type="ChEBI" id="CHEBI:29999"/>
        <dbReference type="ChEBI" id="CHEBI:30616"/>
        <dbReference type="ChEBI" id="CHEBI:83421"/>
        <dbReference type="ChEBI" id="CHEBI:456216"/>
        <dbReference type="EC" id="2.7.11.2"/>
    </reaction>
</comment>
<dbReference type="EC" id="2.7.11.-" evidence="8"/>
<dbReference type="HOGENOM" id="CLU_023861_5_1_1"/>
<dbReference type="EMBL" id="DF830084">
    <property type="protein sequence ID" value="GAK67320.1"/>
    <property type="molecule type" value="Genomic_DNA"/>
</dbReference>
<feature type="region of interest" description="Disordered" evidence="9">
    <location>
        <begin position="570"/>
        <end position="615"/>
    </location>
</feature>
<dbReference type="InterPro" id="IPR004358">
    <property type="entry name" value="Sig_transdc_His_kin-like_C"/>
</dbReference>
<dbReference type="Gene3D" id="3.30.565.10">
    <property type="entry name" value="Histidine kinase-like ATPase, C-terminal domain"/>
    <property type="match status" value="1"/>
</dbReference>
<dbReference type="GO" id="GO:0004740">
    <property type="term" value="F:pyruvate dehydrogenase (acetyl-transferring) kinase activity"/>
    <property type="evidence" value="ECO:0007669"/>
    <property type="project" value="UniProtKB-EC"/>
</dbReference>
<dbReference type="InterPro" id="IPR039028">
    <property type="entry name" value="BCKD/PDK"/>
</dbReference>
<dbReference type="SUPFAM" id="SSF69012">
    <property type="entry name" value="alpha-ketoacid dehydrogenase kinase, N-terminal domain"/>
    <property type="match status" value="1"/>
</dbReference>
<proteinExistence type="inferred from homology"/>
<evidence type="ECO:0000256" key="7">
    <source>
        <dbReference type="ARBA" id="ARBA00048201"/>
    </source>
</evidence>
<dbReference type="GeneID" id="26306285"/>
<keyword evidence="4 8" id="KW-0418">Kinase</keyword>
<evidence type="ECO:0000256" key="9">
    <source>
        <dbReference type="SAM" id="MobiDB-lite"/>
    </source>
</evidence>
<evidence type="ECO:0000256" key="1">
    <source>
        <dbReference type="ARBA" id="ARBA00006155"/>
    </source>
</evidence>
<dbReference type="InterPro" id="IPR005467">
    <property type="entry name" value="His_kinase_dom"/>
</dbReference>
<feature type="compositionally biased region" description="Basic and acidic residues" evidence="9">
    <location>
        <begin position="577"/>
        <end position="589"/>
    </location>
</feature>
<feature type="domain" description="Histidine kinase" evidence="10">
    <location>
        <begin position="345"/>
        <end position="475"/>
    </location>
</feature>
<dbReference type="GO" id="GO:0010906">
    <property type="term" value="P:regulation of glucose metabolic process"/>
    <property type="evidence" value="ECO:0007669"/>
    <property type="project" value="TreeGrafter"/>
</dbReference>
<feature type="region of interest" description="Disordered" evidence="9">
    <location>
        <begin position="485"/>
        <end position="552"/>
    </location>
</feature>
<dbReference type="SMART" id="SM00387">
    <property type="entry name" value="HATPase_c"/>
    <property type="match status" value="1"/>
</dbReference>
<name>A0A081CKX4_PSEA2</name>
<dbReference type="Pfam" id="PF10436">
    <property type="entry name" value="BCDHK_Adom3"/>
    <property type="match status" value="1"/>
</dbReference>
<evidence type="ECO:0000313" key="11">
    <source>
        <dbReference type="EMBL" id="GAK67320.1"/>
    </source>
</evidence>